<reference evidence="2" key="1">
    <citation type="submission" date="2023-03" db="UniProtKB">
        <authorList>
            <consortium name="EnsemblPlants"/>
        </authorList>
    </citation>
    <scope>IDENTIFICATION</scope>
</reference>
<protein>
    <submittedName>
        <fullName evidence="2">Uncharacterized protein</fullName>
    </submittedName>
</protein>
<name>A0A9I9EG47_CUCME</name>
<organism evidence="2">
    <name type="scientific">Cucumis melo</name>
    <name type="common">Muskmelon</name>
    <dbReference type="NCBI Taxonomy" id="3656"/>
    <lineage>
        <taxon>Eukaryota</taxon>
        <taxon>Viridiplantae</taxon>
        <taxon>Streptophyta</taxon>
        <taxon>Embryophyta</taxon>
        <taxon>Tracheophyta</taxon>
        <taxon>Spermatophyta</taxon>
        <taxon>Magnoliopsida</taxon>
        <taxon>eudicotyledons</taxon>
        <taxon>Gunneridae</taxon>
        <taxon>Pentapetalae</taxon>
        <taxon>rosids</taxon>
        <taxon>fabids</taxon>
        <taxon>Cucurbitales</taxon>
        <taxon>Cucurbitaceae</taxon>
        <taxon>Benincaseae</taxon>
        <taxon>Cucumis</taxon>
    </lineage>
</organism>
<sequence length="36" mass="4338">MDDRSYFKFFFMAFGALIEGCKYYRPIIFVDGTFLK</sequence>
<keyword evidence="1" id="KW-0472">Membrane</keyword>
<keyword evidence="1" id="KW-0812">Transmembrane</keyword>
<dbReference type="AlphaFoldDB" id="A0A9I9EG47"/>
<evidence type="ECO:0000256" key="1">
    <source>
        <dbReference type="SAM" id="Phobius"/>
    </source>
</evidence>
<feature type="transmembrane region" description="Helical" evidence="1">
    <location>
        <begin position="6"/>
        <end position="24"/>
    </location>
</feature>
<proteinExistence type="predicted"/>
<dbReference type="EnsemblPlants" id="MELO3C033006.2.1">
    <property type="protein sequence ID" value="MELO3C033006.2.1"/>
    <property type="gene ID" value="MELO3C033006.2"/>
</dbReference>
<keyword evidence="1" id="KW-1133">Transmembrane helix</keyword>
<accession>A0A9I9EG47</accession>
<evidence type="ECO:0000313" key="2">
    <source>
        <dbReference type="EnsemblPlants" id="MELO3C033006.2.1"/>
    </source>
</evidence>
<dbReference type="Gramene" id="MELO3C033006.2.1">
    <property type="protein sequence ID" value="MELO3C033006.2.1"/>
    <property type="gene ID" value="MELO3C033006.2"/>
</dbReference>